<feature type="compositionally biased region" description="Pro residues" evidence="1">
    <location>
        <begin position="7"/>
        <end position="21"/>
    </location>
</feature>
<keyword evidence="2" id="KW-0472">Membrane</keyword>
<feature type="compositionally biased region" description="Low complexity" evidence="1">
    <location>
        <begin position="86"/>
        <end position="97"/>
    </location>
</feature>
<accession>A0A8J3YQH0</accession>
<feature type="region of interest" description="Disordered" evidence="1">
    <location>
        <begin position="1"/>
        <end position="22"/>
    </location>
</feature>
<organism evidence="3 4">
    <name type="scientific">Virgisporangium aliadipatigenens</name>
    <dbReference type="NCBI Taxonomy" id="741659"/>
    <lineage>
        <taxon>Bacteria</taxon>
        <taxon>Bacillati</taxon>
        <taxon>Actinomycetota</taxon>
        <taxon>Actinomycetes</taxon>
        <taxon>Micromonosporales</taxon>
        <taxon>Micromonosporaceae</taxon>
        <taxon>Virgisporangium</taxon>
    </lineage>
</organism>
<name>A0A8J3YQH0_9ACTN</name>
<proteinExistence type="predicted"/>
<evidence type="ECO:0000313" key="4">
    <source>
        <dbReference type="Proteomes" id="UP000619260"/>
    </source>
</evidence>
<dbReference type="AlphaFoldDB" id="A0A8J3YQH0"/>
<feature type="region of interest" description="Disordered" evidence="1">
    <location>
        <begin position="354"/>
        <end position="392"/>
    </location>
</feature>
<feature type="region of interest" description="Disordered" evidence="1">
    <location>
        <begin position="60"/>
        <end position="100"/>
    </location>
</feature>
<evidence type="ECO:0000256" key="2">
    <source>
        <dbReference type="SAM" id="Phobius"/>
    </source>
</evidence>
<feature type="compositionally biased region" description="Polar residues" evidence="1">
    <location>
        <begin position="374"/>
        <end position="392"/>
    </location>
</feature>
<dbReference type="RefSeq" id="WP_203901633.1">
    <property type="nucleotide sequence ID" value="NZ_BOPF01000019.1"/>
</dbReference>
<protein>
    <submittedName>
        <fullName evidence="3">Uncharacterized protein</fullName>
    </submittedName>
</protein>
<evidence type="ECO:0000313" key="3">
    <source>
        <dbReference type="EMBL" id="GIJ48135.1"/>
    </source>
</evidence>
<gene>
    <name evidence="3" type="ORF">Val02_50210</name>
</gene>
<dbReference type="Proteomes" id="UP000619260">
    <property type="component" value="Unassembled WGS sequence"/>
</dbReference>
<reference evidence="3" key="1">
    <citation type="submission" date="2021-01" db="EMBL/GenBank/DDBJ databases">
        <title>Whole genome shotgun sequence of Virgisporangium aliadipatigenens NBRC 105644.</title>
        <authorList>
            <person name="Komaki H."/>
            <person name="Tamura T."/>
        </authorList>
    </citation>
    <scope>NUCLEOTIDE SEQUENCE</scope>
    <source>
        <strain evidence="3">NBRC 105644</strain>
    </source>
</reference>
<comment type="caution">
    <text evidence="3">The sequence shown here is derived from an EMBL/GenBank/DDBJ whole genome shotgun (WGS) entry which is preliminary data.</text>
</comment>
<keyword evidence="2" id="KW-0812">Transmembrane</keyword>
<keyword evidence="2" id="KW-1133">Transmembrane helix</keyword>
<keyword evidence="4" id="KW-1185">Reference proteome</keyword>
<feature type="transmembrane region" description="Helical" evidence="2">
    <location>
        <begin position="33"/>
        <end position="54"/>
    </location>
</feature>
<dbReference type="EMBL" id="BOPF01000019">
    <property type="protein sequence ID" value="GIJ48135.1"/>
    <property type="molecule type" value="Genomic_DNA"/>
</dbReference>
<sequence length="392" mass="41172">MSEFPTQPMPPPEELGPPIPPERVERHRHLRRVALLSALVAVVILLPLGLFVLLRGDSTPPEPGVAPSVGASESASPGATGGSGGATPSTRPGTGAPDGRISREELMRSTIQVPPWPQDNLTGLSGWVKFPGSTLTVPPDDRFDFPRYMFFGDPVYGDVDRDGARETVVPLYCVVQGGSGQLLALDRDRSGRIVTLGTVVATTGEIRVFDTVSVTADHVVRVKVGDFQRCCGDETPQLWQTRGYAWNGQRFRQVSGPTAFPVNPSVTETGLTAGDLVFGAPISGVRRGVLTVTVSYRRGARPDHLVVTVNVPAGVEADGAAEPQVKNGEVVLEVPPPALGGTNSVSFAFRRPATQSGGEAGARVGGVRADGTGLSESDPFNNGASVTVRETG</sequence>
<evidence type="ECO:0000256" key="1">
    <source>
        <dbReference type="SAM" id="MobiDB-lite"/>
    </source>
</evidence>